<proteinExistence type="predicted"/>
<sequence>MVWIVNALWICCSIVLAGMVSFVGLDASSPTLLQSGLACVGSCRFRLRLLLVLWSWLILPSDSSVLVSREYGEFCVVASFLLRIVYLI</sequence>
<keyword evidence="1" id="KW-1133">Transmembrane helix</keyword>
<dbReference type="Proteomes" id="UP000275078">
    <property type="component" value="Unassembled WGS sequence"/>
</dbReference>
<gene>
    <name evidence="2" type="ORF">BJ508DRAFT_418726</name>
</gene>
<keyword evidence="1" id="KW-0472">Membrane</keyword>
<protein>
    <submittedName>
        <fullName evidence="2">Uncharacterized protein</fullName>
    </submittedName>
</protein>
<accession>A0A3N4HK34</accession>
<evidence type="ECO:0000256" key="1">
    <source>
        <dbReference type="SAM" id="Phobius"/>
    </source>
</evidence>
<reference evidence="2 3" key="1">
    <citation type="journal article" date="2018" name="Nat. Ecol. Evol.">
        <title>Pezizomycetes genomes reveal the molecular basis of ectomycorrhizal truffle lifestyle.</title>
        <authorList>
            <person name="Murat C."/>
            <person name="Payen T."/>
            <person name="Noel B."/>
            <person name="Kuo A."/>
            <person name="Morin E."/>
            <person name="Chen J."/>
            <person name="Kohler A."/>
            <person name="Krizsan K."/>
            <person name="Balestrini R."/>
            <person name="Da Silva C."/>
            <person name="Montanini B."/>
            <person name="Hainaut M."/>
            <person name="Levati E."/>
            <person name="Barry K.W."/>
            <person name="Belfiori B."/>
            <person name="Cichocki N."/>
            <person name="Clum A."/>
            <person name="Dockter R.B."/>
            <person name="Fauchery L."/>
            <person name="Guy J."/>
            <person name="Iotti M."/>
            <person name="Le Tacon F."/>
            <person name="Lindquist E.A."/>
            <person name="Lipzen A."/>
            <person name="Malagnac F."/>
            <person name="Mello A."/>
            <person name="Molinier V."/>
            <person name="Miyauchi S."/>
            <person name="Poulain J."/>
            <person name="Riccioni C."/>
            <person name="Rubini A."/>
            <person name="Sitrit Y."/>
            <person name="Splivallo R."/>
            <person name="Traeger S."/>
            <person name="Wang M."/>
            <person name="Zifcakova L."/>
            <person name="Wipf D."/>
            <person name="Zambonelli A."/>
            <person name="Paolocci F."/>
            <person name="Nowrousian M."/>
            <person name="Ottonello S."/>
            <person name="Baldrian P."/>
            <person name="Spatafora J.W."/>
            <person name="Henrissat B."/>
            <person name="Nagy L.G."/>
            <person name="Aury J.M."/>
            <person name="Wincker P."/>
            <person name="Grigoriev I.V."/>
            <person name="Bonfante P."/>
            <person name="Martin F.M."/>
        </authorList>
    </citation>
    <scope>NUCLEOTIDE SEQUENCE [LARGE SCALE GENOMIC DNA]</scope>
    <source>
        <strain evidence="2 3">RN42</strain>
    </source>
</reference>
<dbReference type="AlphaFoldDB" id="A0A3N4HK34"/>
<organism evidence="2 3">
    <name type="scientific">Ascobolus immersus RN42</name>
    <dbReference type="NCBI Taxonomy" id="1160509"/>
    <lineage>
        <taxon>Eukaryota</taxon>
        <taxon>Fungi</taxon>
        <taxon>Dikarya</taxon>
        <taxon>Ascomycota</taxon>
        <taxon>Pezizomycotina</taxon>
        <taxon>Pezizomycetes</taxon>
        <taxon>Pezizales</taxon>
        <taxon>Ascobolaceae</taxon>
        <taxon>Ascobolus</taxon>
    </lineage>
</organism>
<feature type="transmembrane region" description="Helical" evidence="1">
    <location>
        <begin position="71"/>
        <end position="87"/>
    </location>
</feature>
<name>A0A3N4HK34_ASCIM</name>
<evidence type="ECO:0000313" key="3">
    <source>
        <dbReference type="Proteomes" id="UP000275078"/>
    </source>
</evidence>
<keyword evidence="1" id="KW-0812">Transmembrane</keyword>
<evidence type="ECO:0000313" key="2">
    <source>
        <dbReference type="EMBL" id="RPA74242.1"/>
    </source>
</evidence>
<keyword evidence="3" id="KW-1185">Reference proteome</keyword>
<dbReference type="EMBL" id="ML119796">
    <property type="protein sequence ID" value="RPA74242.1"/>
    <property type="molecule type" value="Genomic_DNA"/>
</dbReference>
<feature type="transmembrane region" description="Helical" evidence="1">
    <location>
        <begin position="6"/>
        <end position="25"/>
    </location>
</feature>